<reference evidence="2" key="1">
    <citation type="journal article" date="2014" name="Int. J. Syst. Evol. Microbiol.">
        <title>Complete genome sequence of Corynebacterium casei LMG S-19264T (=DSM 44701T), isolated from a smear-ripened cheese.</title>
        <authorList>
            <consortium name="US DOE Joint Genome Institute (JGI-PGF)"/>
            <person name="Walter F."/>
            <person name="Albersmeier A."/>
            <person name="Kalinowski J."/>
            <person name="Ruckert C."/>
        </authorList>
    </citation>
    <scope>NUCLEOTIDE SEQUENCE</scope>
    <source>
        <strain evidence="2">CGMCC 1.15760</strain>
    </source>
</reference>
<dbReference type="PANTHER" id="PTHR35531:SF1">
    <property type="entry name" value="INNER MEMBRANE PROTEIN YBCI-RELATED"/>
    <property type="match status" value="1"/>
</dbReference>
<feature type="transmembrane region" description="Helical" evidence="1">
    <location>
        <begin position="132"/>
        <end position="149"/>
    </location>
</feature>
<name>A0A917GA36_9BACI</name>
<gene>
    <name evidence="2" type="ORF">GCM10007425_27910</name>
</gene>
<dbReference type="InterPro" id="IPR007404">
    <property type="entry name" value="YdjM-like"/>
</dbReference>
<dbReference type="Pfam" id="PF04307">
    <property type="entry name" value="YdjM"/>
    <property type="match status" value="1"/>
</dbReference>
<feature type="transmembrane region" description="Helical" evidence="1">
    <location>
        <begin position="62"/>
        <end position="80"/>
    </location>
</feature>
<dbReference type="PANTHER" id="PTHR35531">
    <property type="entry name" value="INNER MEMBRANE PROTEIN YBCI-RELATED"/>
    <property type="match status" value="1"/>
</dbReference>
<reference evidence="2" key="2">
    <citation type="submission" date="2020-09" db="EMBL/GenBank/DDBJ databases">
        <authorList>
            <person name="Sun Q."/>
            <person name="Zhou Y."/>
        </authorList>
    </citation>
    <scope>NUCLEOTIDE SEQUENCE</scope>
    <source>
        <strain evidence="2">CGMCC 1.15760</strain>
    </source>
</reference>
<evidence type="ECO:0000313" key="2">
    <source>
        <dbReference type="EMBL" id="GGG31686.1"/>
    </source>
</evidence>
<sequence>MGWETHLLTGALTGYMVTQQPLGAVVGGIAGLVPDIDEPKSKLGRLVPMLAKQLKHTLGHRTFTHSLVFVLLVGVLIQWLTQNNMMTTAAVAGLCSHIIADMLTGRVQIFYPLPVKLGIRMNKRQAKRMDTGAKYLISIACFVMIYYAFR</sequence>
<proteinExistence type="predicted"/>
<comment type="caution">
    <text evidence="2">The sequence shown here is derived from an EMBL/GenBank/DDBJ whole genome shotgun (WGS) entry which is preliminary data.</text>
</comment>
<keyword evidence="3" id="KW-1185">Reference proteome</keyword>
<keyword evidence="1" id="KW-0472">Membrane</keyword>
<dbReference type="Proteomes" id="UP000616608">
    <property type="component" value="Unassembled WGS sequence"/>
</dbReference>
<dbReference type="AlphaFoldDB" id="A0A917GA36"/>
<keyword evidence="1" id="KW-1133">Transmembrane helix</keyword>
<evidence type="ECO:0000256" key="1">
    <source>
        <dbReference type="SAM" id="Phobius"/>
    </source>
</evidence>
<accession>A0A917GA36</accession>
<dbReference type="RefSeq" id="WP_188615681.1">
    <property type="nucleotide sequence ID" value="NZ_BMJT01000011.1"/>
</dbReference>
<keyword evidence="1" id="KW-0812">Transmembrane</keyword>
<evidence type="ECO:0000313" key="3">
    <source>
        <dbReference type="Proteomes" id="UP000616608"/>
    </source>
</evidence>
<protein>
    <submittedName>
        <fullName evidence="2">Membrane protein</fullName>
    </submittedName>
</protein>
<dbReference type="EMBL" id="BMJT01000011">
    <property type="protein sequence ID" value="GGG31686.1"/>
    <property type="molecule type" value="Genomic_DNA"/>
</dbReference>
<organism evidence="2 3">
    <name type="scientific">Lysinibacillus alkalisoli</name>
    <dbReference type="NCBI Taxonomy" id="1911548"/>
    <lineage>
        <taxon>Bacteria</taxon>
        <taxon>Bacillati</taxon>
        <taxon>Bacillota</taxon>
        <taxon>Bacilli</taxon>
        <taxon>Bacillales</taxon>
        <taxon>Bacillaceae</taxon>
        <taxon>Lysinibacillus</taxon>
    </lineage>
</organism>